<keyword evidence="4" id="KW-1185">Reference proteome</keyword>
<feature type="domain" description="HDAg" evidence="2">
    <location>
        <begin position="105"/>
        <end position="271"/>
    </location>
</feature>
<dbReference type="InParanoid" id="H2YIS0"/>
<dbReference type="InterPro" id="IPR037517">
    <property type="entry name" value="HDAG_dom"/>
</dbReference>
<dbReference type="InterPro" id="IPR052828">
    <property type="entry name" value="NELF-A_domain"/>
</dbReference>
<evidence type="ECO:0000313" key="3">
    <source>
        <dbReference type="Ensembl" id="ENSCSAVP00000005219.1"/>
    </source>
</evidence>
<feature type="region of interest" description="Disordered" evidence="1">
    <location>
        <begin position="270"/>
        <end position="322"/>
    </location>
</feature>
<reference evidence="4" key="1">
    <citation type="submission" date="2003-08" db="EMBL/GenBank/DDBJ databases">
        <authorList>
            <person name="Birren B."/>
            <person name="Nusbaum C."/>
            <person name="Abebe A."/>
            <person name="Abouelleil A."/>
            <person name="Adekoya E."/>
            <person name="Ait-zahra M."/>
            <person name="Allen N."/>
            <person name="Allen T."/>
            <person name="An P."/>
            <person name="Anderson M."/>
            <person name="Anderson S."/>
            <person name="Arachchi H."/>
            <person name="Armbruster J."/>
            <person name="Bachantsang P."/>
            <person name="Baldwin J."/>
            <person name="Barry A."/>
            <person name="Bayul T."/>
            <person name="Blitshsteyn B."/>
            <person name="Bloom T."/>
            <person name="Blye J."/>
            <person name="Boguslavskiy L."/>
            <person name="Borowsky M."/>
            <person name="Boukhgalter B."/>
            <person name="Brunache A."/>
            <person name="Butler J."/>
            <person name="Calixte N."/>
            <person name="Calvo S."/>
            <person name="Camarata J."/>
            <person name="Campo K."/>
            <person name="Chang J."/>
            <person name="Cheshatsang Y."/>
            <person name="Citroen M."/>
            <person name="Collymore A."/>
            <person name="Considine T."/>
            <person name="Cook A."/>
            <person name="Cooke P."/>
            <person name="Corum B."/>
            <person name="Cuomo C."/>
            <person name="David R."/>
            <person name="Dawoe T."/>
            <person name="Degray S."/>
            <person name="Dodge S."/>
            <person name="Dooley K."/>
            <person name="Dorje P."/>
            <person name="Dorjee K."/>
            <person name="Dorris L."/>
            <person name="Duffey N."/>
            <person name="Dupes A."/>
            <person name="Elkins T."/>
            <person name="Engels R."/>
            <person name="Erickson J."/>
            <person name="Farina A."/>
            <person name="Faro S."/>
            <person name="Ferreira P."/>
            <person name="Fischer H."/>
            <person name="Fitzgerald M."/>
            <person name="Foley K."/>
            <person name="Gage D."/>
            <person name="Galagan J."/>
            <person name="Gearin G."/>
            <person name="Gnerre S."/>
            <person name="Gnirke A."/>
            <person name="Goyette A."/>
            <person name="Graham J."/>
            <person name="Grandbois E."/>
            <person name="Gyaltsen K."/>
            <person name="Hafez N."/>
            <person name="Hagopian D."/>
            <person name="Hagos B."/>
            <person name="Hall J."/>
            <person name="Hatcher B."/>
            <person name="Heller A."/>
            <person name="Higgins H."/>
            <person name="Honan T."/>
            <person name="Horn A."/>
            <person name="Houde N."/>
            <person name="Hughes L."/>
            <person name="Hulme W."/>
            <person name="Husby E."/>
            <person name="Iliev I."/>
            <person name="Jaffe D."/>
            <person name="Jones C."/>
            <person name="Kamal M."/>
            <person name="Kamat A."/>
            <person name="Kamvysselis M."/>
            <person name="Karlsson E."/>
            <person name="Kells C."/>
            <person name="Kieu A."/>
            <person name="Kisner P."/>
            <person name="Kodira C."/>
            <person name="Kulbokas E."/>
            <person name="Labutti K."/>
            <person name="Lama D."/>
            <person name="Landers T."/>
            <person name="Leger J."/>
            <person name="Levine S."/>
            <person name="Lewis D."/>
            <person name="Lewis T."/>
            <person name="Lindblad-toh K."/>
            <person name="Liu X."/>
            <person name="Lokyitsang T."/>
            <person name="Lokyitsang Y."/>
            <person name="Lucien O."/>
            <person name="Lui A."/>
            <person name="Ma L.J."/>
            <person name="Mabbitt R."/>
            <person name="Macdonald J."/>
            <person name="Maclean C."/>
            <person name="Major J."/>
            <person name="Manning J."/>
            <person name="Marabella R."/>
            <person name="Maru K."/>
            <person name="Matthews C."/>
            <person name="Mauceli E."/>
            <person name="Mccarthy M."/>
            <person name="Mcdonough S."/>
            <person name="Mcghee T."/>
            <person name="Meldrim J."/>
            <person name="Meneus L."/>
            <person name="Mesirov J."/>
            <person name="Mihalev A."/>
            <person name="Mihova T."/>
            <person name="Mikkelsen T."/>
            <person name="Mlenga V."/>
            <person name="Moru K."/>
            <person name="Mozes J."/>
            <person name="Mulrain L."/>
            <person name="Munson G."/>
            <person name="Naylor J."/>
            <person name="Newes C."/>
            <person name="Nguyen C."/>
            <person name="Nguyen N."/>
            <person name="Nguyen T."/>
            <person name="Nicol R."/>
            <person name="Nielsen C."/>
            <person name="Nizzari M."/>
            <person name="Norbu C."/>
            <person name="Norbu N."/>
            <person name="O'donnell P."/>
            <person name="Okoawo O."/>
            <person name="O'leary S."/>
            <person name="Omotosho B."/>
            <person name="O'neill K."/>
            <person name="Osman S."/>
            <person name="Parker S."/>
            <person name="Perrin D."/>
            <person name="Phunkhang P."/>
            <person name="Piqani B."/>
            <person name="Purcell S."/>
            <person name="Rachupka T."/>
            <person name="Ramasamy U."/>
            <person name="Rameau R."/>
            <person name="Ray V."/>
            <person name="Raymond C."/>
            <person name="Retta R."/>
            <person name="Richardson S."/>
            <person name="Rise C."/>
            <person name="Rodriguez J."/>
            <person name="Rogers J."/>
            <person name="Rogov P."/>
            <person name="Rutman M."/>
            <person name="Schupbach R."/>
            <person name="Seaman C."/>
            <person name="Settipalli S."/>
            <person name="Sharpe T."/>
            <person name="Sheridan J."/>
            <person name="Sherpa N."/>
            <person name="Shi J."/>
            <person name="Smirnov S."/>
            <person name="Smith C."/>
            <person name="Sougnez C."/>
            <person name="Spencer B."/>
            <person name="Stalker J."/>
            <person name="Stange-thomann N."/>
            <person name="Stavropoulos S."/>
            <person name="Stetson K."/>
            <person name="Stone C."/>
            <person name="Stone S."/>
            <person name="Stubbs M."/>
            <person name="Talamas J."/>
            <person name="Tchuinga P."/>
            <person name="Tenzing P."/>
            <person name="Tesfaye S."/>
            <person name="Theodore J."/>
            <person name="Thoulutsang Y."/>
            <person name="Topham K."/>
            <person name="Towey S."/>
            <person name="Tsamla T."/>
            <person name="Tsomo N."/>
            <person name="Vallee D."/>
            <person name="Vassiliev H."/>
            <person name="Venkataraman V."/>
            <person name="Vinson J."/>
            <person name="Vo A."/>
            <person name="Wade C."/>
            <person name="Wang S."/>
            <person name="Wangchuk T."/>
            <person name="Wangdi T."/>
            <person name="Whittaker C."/>
            <person name="Wilkinson J."/>
            <person name="Wu Y."/>
            <person name="Wyman D."/>
            <person name="Yadav S."/>
            <person name="Yang S."/>
            <person name="Yang X."/>
            <person name="Yeager S."/>
            <person name="Yee E."/>
            <person name="Young G."/>
            <person name="Zainoun J."/>
            <person name="Zembeck L."/>
            <person name="Zimmer A."/>
            <person name="Zody M."/>
            <person name="Lander E."/>
        </authorList>
    </citation>
    <scope>NUCLEOTIDE SEQUENCE [LARGE SCALE GENOMIC DNA]</scope>
</reference>
<dbReference type="eggNOG" id="ENOG502QTCD">
    <property type="taxonomic scope" value="Eukaryota"/>
</dbReference>
<name>H2YIS0_CIOSA</name>
<reference evidence="3" key="3">
    <citation type="submission" date="2025-09" db="UniProtKB">
        <authorList>
            <consortium name="Ensembl"/>
        </authorList>
    </citation>
    <scope>IDENTIFICATION</scope>
</reference>
<proteinExistence type="predicted"/>
<reference evidence="3" key="2">
    <citation type="submission" date="2025-08" db="UniProtKB">
        <authorList>
            <consortium name="Ensembl"/>
        </authorList>
    </citation>
    <scope>IDENTIFICATION</scope>
</reference>
<dbReference type="FunCoup" id="H2YIS0">
    <property type="interactions" value="252"/>
</dbReference>
<dbReference type="Proteomes" id="UP000007875">
    <property type="component" value="Unassembled WGS sequence"/>
</dbReference>
<dbReference type="AlphaFoldDB" id="H2YIS0"/>
<dbReference type="GO" id="GO:0032021">
    <property type="term" value="C:NELF complex"/>
    <property type="evidence" value="ECO:0007669"/>
    <property type="project" value="TreeGrafter"/>
</dbReference>
<protein>
    <recommendedName>
        <fullName evidence="2">HDAg domain-containing protein</fullName>
    </recommendedName>
</protein>
<dbReference type="InterPro" id="IPR056557">
    <property type="entry name" value="NELF-A_N"/>
</dbReference>
<dbReference type="PANTHER" id="PTHR13328">
    <property type="entry name" value="NEGATIVE ELONGATION FACTOR A NELF-A"/>
    <property type="match status" value="1"/>
</dbReference>
<evidence type="ECO:0000313" key="4">
    <source>
        <dbReference type="Proteomes" id="UP000007875"/>
    </source>
</evidence>
<dbReference type="PROSITE" id="PS51838">
    <property type="entry name" value="HDAG"/>
    <property type="match status" value="1"/>
</dbReference>
<dbReference type="Ensembl" id="ENSCSAVT00000005290.1">
    <property type="protein sequence ID" value="ENSCSAVP00000005219.1"/>
    <property type="gene ID" value="ENSCSAVG00000003108.1"/>
</dbReference>
<organism evidence="3 4">
    <name type="scientific">Ciona savignyi</name>
    <name type="common">Pacific transparent sea squirt</name>
    <dbReference type="NCBI Taxonomy" id="51511"/>
    <lineage>
        <taxon>Eukaryota</taxon>
        <taxon>Metazoa</taxon>
        <taxon>Chordata</taxon>
        <taxon>Tunicata</taxon>
        <taxon>Ascidiacea</taxon>
        <taxon>Phlebobranchia</taxon>
        <taxon>Cionidae</taxon>
        <taxon>Ciona</taxon>
    </lineage>
</organism>
<dbReference type="GeneTree" id="ENSGT00390000005342"/>
<evidence type="ECO:0000259" key="2">
    <source>
        <dbReference type="PROSITE" id="PS51838"/>
    </source>
</evidence>
<dbReference type="PANTHER" id="PTHR13328:SF4">
    <property type="entry name" value="NEGATIVE ELONGATION FACTOR A"/>
    <property type="match status" value="1"/>
</dbReference>
<dbReference type="STRING" id="51511.ENSCSAVP00000005219"/>
<accession>H2YIS0</accession>
<sequence>RAAYLSVIYSSAHKMTHPHVRDSDTALWLHNKLGSAEELWIPSSISGIIKTSTIDNIFRCFAVLTTTVKLKLLLGFLHLPRRNLEEMKHMIEGIIEVALEDNDLWVRLVANIVNTYPMTCTLNLDLLPSPIAQNVLDQLSEKVNETDAFSSLPLECRLVNKSSLQSLVGSLPPLSRHFALKRKPKSAALRADLLHKSSEAVSQIKKGGVGGGVKMMPVKHRDMNRRSSDVSPMRGIQIKATINRSESVRTTATPVTPAVNRSFSRLSRQQAGGTKLLDISEQPIGGSGIGARDSKRRKKQIMLDQAAQSQAAEDEEEEQDKTPEYAAGLVPAAGRKPTLNLTPALTATLHSPPSAPNMYHNPHYNPTDRGQTTIVSAAPQHLVTRLHAPQGMQSNQRMIIPAGAADTTLNPILLPNTNIATSAEANATTPHSPTATTPSCALGTAHAPFQTQQQLNPPVPKRGLTLTKEQMIEAQEMFRTANRLTRPEKATILGFMAGSRENPSPEHGDVLQIVLSETVQNIQNPNGGGILPVVVETLFEMDYKTGKSVQKQRFKAAVLST</sequence>
<evidence type="ECO:0000256" key="1">
    <source>
        <dbReference type="SAM" id="MobiDB-lite"/>
    </source>
</evidence>
<dbReference type="Pfam" id="PF23553">
    <property type="entry name" value="NELF-A_N"/>
    <property type="match status" value="1"/>
</dbReference>
<dbReference type="GO" id="GO:0034244">
    <property type="term" value="P:negative regulation of transcription elongation by RNA polymerase II"/>
    <property type="evidence" value="ECO:0007669"/>
    <property type="project" value="TreeGrafter"/>
</dbReference>